<organism evidence="11 12">
    <name type="scientific">Periconia macrospinosa</name>
    <dbReference type="NCBI Taxonomy" id="97972"/>
    <lineage>
        <taxon>Eukaryota</taxon>
        <taxon>Fungi</taxon>
        <taxon>Dikarya</taxon>
        <taxon>Ascomycota</taxon>
        <taxon>Pezizomycotina</taxon>
        <taxon>Dothideomycetes</taxon>
        <taxon>Pleosporomycetidae</taxon>
        <taxon>Pleosporales</taxon>
        <taxon>Massarineae</taxon>
        <taxon>Periconiaceae</taxon>
        <taxon>Periconia</taxon>
    </lineage>
</organism>
<feature type="region of interest" description="Disordered" evidence="9">
    <location>
        <begin position="1"/>
        <end position="133"/>
    </location>
</feature>
<name>A0A2V1DYC7_9PLEO</name>
<evidence type="ECO:0000256" key="3">
    <source>
        <dbReference type="ARBA" id="ARBA00022603"/>
    </source>
</evidence>
<evidence type="ECO:0000313" key="11">
    <source>
        <dbReference type="EMBL" id="PVI03049.1"/>
    </source>
</evidence>
<dbReference type="PANTHER" id="PTHR13563">
    <property type="entry name" value="TRNA (GUANINE-9-) METHYLTRANSFERASE"/>
    <property type="match status" value="1"/>
</dbReference>
<protein>
    <recommendedName>
        <fullName evidence="2">tRNA (guanine(9)-N1)-methyltransferase</fullName>
        <ecNumber evidence="1">2.1.1.221</ecNumber>
    </recommendedName>
    <alternativeName>
        <fullName evidence="7">tRNA methyltransferase 10</fullName>
    </alternativeName>
    <alternativeName>
        <fullName evidence="6">tRNA(m1G9)-methyltransferase</fullName>
    </alternativeName>
</protein>
<accession>A0A2V1DYC7</accession>
<reference evidence="11 12" key="1">
    <citation type="journal article" date="2018" name="Sci. Rep.">
        <title>Comparative genomics provides insights into the lifestyle and reveals functional heterogeneity of dark septate endophytic fungi.</title>
        <authorList>
            <person name="Knapp D.G."/>
            <person name="Nemeth J.B."/>
            <person name="Barry K."/>
            <person name="Hainaut M."/>
            <person name="Henrissat B."/>
            <person name="Johnson J."/>
            <person name="Kuo A."/>
            <person name="Lim J.H.P."/>
            <person name="Lipzen A."/>
            <person name="Nolan M."/>
            <person name="Ohm R.A."/>
            <person name="Tamas L."/>
            <person name="Grigoriev I.V."/>
            <person name="Spatafora J.W."/>
            <person name="Nagy L.G."/>
            <person name="Kovacs G.M."/>
        </authorList>
    </citation>
    <scope>NUCLEOTIDE SEQUENCE [LARGE SCALE GENOMIC DNA]</scope>
    <source>
        <strain evidence="11 12">DSE2036</strain>
    </source>
</reference>
<comment type="catalytic activity">
    <reaction evidence="8">
        <text>guanosine(9) in tRNA + S-adenosyl-L-methionine = N(1)-methylguanosine(9) in tRNA + S-adenosyl-L-homocysteine + H(+)</text>
        <dbReference type="Rhea" id="RHEA:43156"/>
        <dbReference type="Rhea" id="RHEA-COMP:10367"/>
        <dbReference type="Rhea" id="RHEA-COMP:10368"/>
        <dbReference type="ChEBI" id="CHEBI:15378"/>
        <dbReference type="ChEBI" id="CHEBI:57856"/>
        <dbReference type="ChEBI" id="CHEBI:59789"/>
        <dbReference type="ChEBI" id="CHEBI:73542"/>
        <dbReference type="ChEBI" id="CHEBI:74269"/>
        <dbReference type="EC" id="2.1.1.221"/>
    </reaction>
</comment>
<gene>
    <name evidence="11" type="ORF">DM02DRAFT_588545</name>
</gene>
<dbReference type="Proteomes" id="UP000244855">
    <property type="component" value="Unassembled WGS sequence"/>
</dbReference>
<feature type="region of interest" description="Disordered" evidence="9">
    <location>
        <begin position="352"/>
        <end position="399"/>
    </location>
</feature>
<dbReference type="InterPro" id="IPR007356">
    <property type="entry name" value="tRNA_m1G_MeTrfase_euk"/>
</dbReference>
<dbReference type="GO" id="GO:0052905">
    <property type="term" value="F:tRNA (guanosine(9)-N1)-methyltransferase activity"/>
    <property type="evidence" value="ECO:0007669"/>
    <property type="project" value="UniProtKB-EC"/>
</dbReference>
<dbReference type="PANTHER" id="PTHR13563:SF13">
    <property type="entry name" value="TRNA METHYLTRANSFERASE 10 HOMOLOG A"/>
    <property type="match status" value="1"/>
</dbReference>
<dbReference type="GO" id="GO:0002939">
    <property type="term" value="P:tRNA N1-guanine methylation"/>
    <property type="evidence" value="ECO:0007669"/>
    <property type="project" value="TreeGrafter"/>
</dbReference>
<evidence type="ECO:0000256" key="8">
    <source>
        <dbReference type="ARBA" id="ARBA00048434"/>
    </source>
</evidence>
<evidence type="ECO:0000256" key="9">
    <source>
        <dbReference type="SAM" id="MobiDB-lite"/>
    </source>
</evidence>
<keyword evidence="3" id="KW-0489">Methyltransferase</keyword>
<keyword evidence="4" id="KW-0808">Transferase</keyword>
<dbReference type="PROSITE" id="PS51675">
    <property type="entry name" value="SAM_MT_TRM10"/>
    <property type="match status" value="1"/>
</dbReference>
<feature type="compositionally biased region" description="Basic and acidic residues" evidence="9">
    <location>
        <begin position="1"/>
        <end position="15"/>
    </location>
</feature>
<evidence type="ECO:0000256" key="5">
    <source>
        <dbReference type="ARBA" id="ARBA00022691"/>
    </source>
</evidence>
<dbReference type="STRING" id="97972.A0A2V1DYC7"/>
<evidence type="ECO:0000256" key="4">
    <source>
        <dbReference type="ARBA" id="ARBA00022679"/>
    </source>
</evidence>
<evidence type="ECO:0000259" key="10">
    <source>
        <dbReference type="PROSITE" id="PS51675"/>
    </source>
</evidence>
<dbReference type="GO" id="GO:0005634">
    <property type="term" value="C:nucleus"/>
    <property type="evidence" value="ECO:0007669"/>
    <property type="project" value="TreeGrafter"/>
</dbReference>
<dbReference type="GO" id="GO:0000049">
    <property type="term" value="F:tRNA binding"/>
    <property type="evidence" value="ECO:0007669"/>
    <property type="project" value="TreeGrafter"/>
</dbReference>
<evidence type="ECO:0000256" key="7">
    <source>
        <dbReference type="ARBA" id="ARBA00032166"/>
    </source>
</evidence>
<keyword evidence="5" id="KW-0949">S-adenosyl-L-methionine</keyword>
<dbReference type="InterPro" id="IPR028564">
    <property type="entry name" value="MT_TRM10-typ"/>
</dbReference>
<feature type="compositionally biased region" description="Basic and acidic residues" evidence="9">
    <location>
        <begin position="81"/>
        <end position="122"/>
    </location>
</feature>
<evidence type="ECO:0000256" key="2">
    <source>
        <dbReference type="ARBA" id="ARBA00020451"/>
    </source>
</evidence>
<sequence>MRKIDHAADDGDAHIADAAASHSESTAQATTTSVTGQEAPAASENGEEIILTGIPVTKDDQTPTGEEPPKLSKNQLKKQRRLQEWEAGREDRKVKRKEKIKEKKERRRQEWAESRAKGEEPQIPRSARSTDGSGAQVPITVIFDCDFEDLMFDNELKSLGLQLTRCYSDNRRAPYRFHYAVSSFGGKLKERFDGILAKQYLNWKGVHFCEEDFVKVSEMAKEWMGGPRGGSLAGALKRDGDATASANGNDEEEEGEVVYLSSESDVTLERLKPNSTYIIGGLVDKNRHKGICYKRAVERGIKTAKLPISEFLQMKSRQVLVTNHVLDIMLKWVQFNDWGKAFMEVMPKRKGGVLKDAEDHDEEKDEGKDAEDEGGDEEMGKDKPAVEDVATVAGPSEAT</sequence>
<feature type="compositionally biased region" description="Polar residues" evidence="9">
    <location>
        <begin position="22"/>
        <end position="36"/>
    </location>
</feature>
<evidence type="ECO:0000256" key="1">
    <source>
        <dbReference type="ARBA" id="ARBA00012797"/>
    </source>
</evidence>
<proteinExistence type="predicted"/>
<dbReference type="CDD" id="cd18089">
    <property type="entry name" value="SPOUT_Trm10-like"/>
    <property type="match status" value="1"/>
</dbReference>
<evidence type="ECO:0000313" key="12">
    <source>
        <dbReference type="Proteomes" id="UP000244855"/>
    </source>
</evidence>
<dbReference type="EMBL" id="KZ805336">
    <property type="protein sequence ID" value="PVI03049.1"/>
    <property type="molecule type" value="Genomic_DNA"/>
</dbReference>
<dbReference type="EC" id="2.1.1.221" evidence="1"/>
<evidence type="ECO:0000256" key="6">
    <source>
        <dbReference type="ARBA" id="ARBA00031792"/>
    </source>
</evidence>
<dbReference type="AlphaFoldDB" id="A0A2V1DYC7"/>
<dbReference type="InterPro" id="IPR038459">
    <property type="entry name" value="MT_TRM10-typ_sf"/>
</dbReference>
<feature type="domain" description="SAM-dependent MTase TRM10-type" evidence="10">
    <location>
        <begin position="125"/>
        <end position="353"/>
    </location>
</feature>
<feature type="compositionally biased region" description="Acidic residues" evidence="9">
    <location>
        <begin position="359"/>
        <end position="377"/>
    </location>
</feature>
<keyword evidence="12" id="KW-1185">Reference proteome</keyword>
<dbReference type="Gene3D" id="3.40.1280.30">
    <property type="match status" value="1"/>
</dbReference>
<dbReference type="OrthoDB" id="278300at2759"/>